<dbReference type="GO" id="GO:0005829">
    <property type="term" value="C:cytosol"/>
    <property type="evidence" value="ECO:0007669"/>
    <property type="project" value="TreeGrafter"/>
</dbReference>
<dbReference type="NCBIfam" id="TIGR00097">
    <property type="entry name" value="HMP-P_kinase"/>
    <property type="match status" value="1"/>
</dbReference>
<dbReference type="EMBL" id="WJQR01000022">
    <property type="protein sequence ID" value="MRI82758.1"/>
    <property type="molecule type" value="Genomic_DNA"/>
</dbReference>
<evidence type="ECO:0000259" key="16">
    <source>
        <dbReference type="Pfam" id="PF08543"/>
    </source>
</evidence>
<evidence type="ECO:0000256" key="8">
    <source>
        <dbReference type="ARBA" id="ARBA00022679"/>
    </source>
</evidence>
<dbReference type="Proteomes" id="UP000440066">
    <property type="component" value="Unassembled WGS sequence"/>
</dbReference>
<dbReference type="PANTHER" id="PTHR20858:SF17">
    <property type="entry name" value="HYDROXYMETHYLPYRIMIDINE_PHOSPHOMETHYLPYRIMIDINE KINASE THI20-RELATED"/>
    <property type="match status" value="1"/>
</dbReference>
<dbReference type="Gene3D" id="3.40.1190.20">
    <property type="match status" value="1"/>
</dbReference>
<evidence type="ECO:0000256" key="9">
    <source>
        <dbReference type="ARBA" id="ARBA00022741"/>
    </source>
</evidence>
<evidence type="ECO:0000256" key="12">
    <source>
        <dbReference type="ARBA" id="ARBA00022977"/>
    </source>
</evidence>
<evidence type="ECO:0000313" key="18">
    <source>
        <dbReference type="EMBL" id="MRJ46313.1"/>
    </source>
</evidence>
<evidence type="ECO:0000256" key="14">
    <source>
        <dbReference type="ARBA" id="ARBA00042102"/>
    </source>
</evidence>
<comment type="pathway">
    <text evidence="3">Cofactor biosynthesis; thiamine diphosphate biosynthesis; 4-amino-2-methyl-5-diphosphomethylpyrimidine from 5-amino-1-(5-phospho-D-ribosyl)imidazole: step 3/3.</text>
</comment>
<dbReference type="GO" id="GO:0005524">
    <property type="term" value="F:ATP binding"/>
    <property type="evidence" value="ECO:0007669"/>
    <property type="project" value="UniProtKB-KW"/>
</dbReference>
<keyword evidence="9" id="KW-0547">Nucleotide-binding</keyword>
<sequence length="279" mass="29776">MVNQTIQAITIAGSDSGGCAGLQADLKTFQARDVFGMNIIVALTAQNTYGVQASMSVPTDFIEAQFDSIQADYHIRACKTGMLADSDQVKAVAKKLREVDFGPYVLDPVMIAKGGHALLTNRAVDTVRKELIPLADVITPNIPEAETILNCNIRSIKDILAAAVELQALGSKNVIIKGGHVATTLSSDYVLLEDGDSFWLNGPRIDTKNTHGTGDTFAACITAELAKGEPMKEAIQTARAYLQGALEDGIDVGHGHGPTNHWAKPSQNITITTEAMEEI</sequence>
<evidence type="ECO:0000256" key="4">
    <source>
        <dbReference type="ARBA" id="ARBA00009879"/>
    </source>
</evidence>
<dbReference type="RefSeq" id="WP_153831405.1">
    <property type="nucleotide sequence ID" value="NZ_WJQR01000022.1"/>
</dbReference>
<dbReference type="GO" id="GO:0009228">
    <property type="term" value="P:thiamine biosynthetic process"/>
    <property type="evidence" value="ECO:0007669"/>
    <property type="project" value="UniProtKB-KW"/>
</dbReference>
<evidence type="ECO:0000256" key="2">
    <source>
        <dbReference type="ARBA" id="ARBA00000565"/>
    </source>
</evidence>
<reference evidence="18 19" key="1">
    <citation type="submission" date="2019-11" db="EMBL/GenBank/DDBJ databases">
        <title>Characterisation of Fundicoccus ignavus gen. nov. sp. nov., a novel genus of the family Aerococcaceae from bulk tank milk.</title>
        <authorList>
            <person name="Siebert A."/>
            <person name="Huptas C."/>
            <person name="Wenning M."/>
            <person name="Scherer S."/>
            <person name="Doll E.V."/>
        </authorList>
    </citation>
    <scope>NUCLEOTIDE SEQUENCE [LARGE SCALE GENOMIC DNA]</scope>
    <source>
        <strain evidence="18 19">DSM 109652</strain>
    </source>
</reference>
<protein>
    <recommendedName>
        <fullName evidence="7">Hydroxymethylpyrimidine/phosphomethylpyrimidine kinase</fullName>
        <ecNumber evidence="5">2.7.1.49</ecNumber>
        <ecNumber evidence="6">2.7.4.7</ecNumber>
    </recommendedName>
    <alternativeName>
        <fullName evidence="14">Hydroxymethylpyrimidine kinase</fullName>
    </alternativeName>
    <alternativeName>
        <fullName evidence="15">Hydroxymethylpyrimidine phosphate kinase</fullName>
    </alternativeName>
</protein>
<feature type="domain" description="Pyridoxamine kinase/Phosphomethylpyrimidine kinase" evidence="16">
    <location>
        <begin position="15"/>
        <end position="260"/>
    </location>
</feature>
<name>A0A844C6L3_9LACT</name>
<keyword evidence="8 18" id="KW-0808">Transferase</keyword>
<dbReference type="AlphaFoldDB" id="A0A844C6L3"/>
<evidence type="ECO:0000313" key="17">
    <source>
        <dbReference type="EMBL" id="MRI82758.1"/>
    </source>
</evidence>
<dbReference type="CDD" id="cd01169">
    <property type="entry name" value="HMPP_kinase"/>
    <property type="match status" value="1"/>
</dbReference>
<comment type="caution">
    <text evidence="18">The sequence shown here is derived from an EMBL/GenBank/DDBJ whole genome shotgun (WGS) entry which is preliminary data.</text>
</comment>
<evidence type="ECO:0000256" key="7">
    <source>
        <dbReference type="ARBA" id="ARBA00019161"/>
    </source>
</evidence>
<organism evidence="18 19">
    <name type="scientific">Fundicoccus ignavus</name>
    <dbReference type="NCBI Taxonomy" id="2664442"/>
    <lineage>
        <taxon>Bacteria</taxon>
        <taxon>Bacillati</taxon>
        <taxon>Bacillota</taxon>
        <taxon>Bacilli</taxon>
        <taxon>Lactobacillales</taxon>
        <taxon>Aerococcaceae</taxon>
        <taxon>Fundicoccus</taxon>
    </lineage>
</organism>
<dbReference type="EC" id="2.7.1.49" evidence="5"/>
<dbReference type="EC" id="2.7.4.7" evidence="6"/>
<dbReference type="InterPro" id="IPR013749">
    <property type="entry name" value="PM/HMP-P_kinase-1"/>
</dbReference>
<dbReference type="SUPFAM" id="SSF53613">
    <property type="entry name" value="Ribokinase-like"/>
    <property type="match status" value="1"/>
</dbReference>
<accession>A0A844C6L3</accession>
<evidence type="ECO:0000313" key="20">
    <source>
        <dbReference type="Proteomes" id="UP000469870"/>
    </source>
</evidence>
<evidence type="ECO:0000256" key="10">
    <source>
        <dbReference type="ARBA" id="ARBA00022777"/>
    </source>
</evidence>
<evidence type="ECO:0000313" key="19">
    <source>
        <dbReference type="Proteomes" id="UP000440066"/>
    </source>
</evidence>
<evidence type="ECO:0000256" key="3">
    <source>
        <dbReference type="ARBA" id="ARBA00004769"/>
    </source>
</evidence>
<keyword evidence="11" id="KW-0067">ATP-binding</keyword>
<comment type="catalytic activity">
    <reaction evidence="2">
        <text>4-amino-2-methyl-5-(phosphooxymethyl)pyrimidine + ATP = 4-amino-2-methyl-5-(diphosphooxymethyl)pyrimidine + ADP</text>
        <dbReference type="Rhea" id="RHEA:19893"/>
        <dbReference type="ChEBI" id="CHEBI:30616"/>
        <dbReference type="ChEBI" id="CHEBI:57841"/>
        <dbReference type="ChEBI" id="CHEBI:58354"/>
        <dbReference type="ChEBI" id="CHEBI:456216"/>
        <dbReference type="EC" id="2.7.4.7"/>
    </reaction>
</comment>
<dbReference type="PANTHER" id="PTHR20858">
    <property type="entry name" value="PHOSPHOMETHYLPYRIMIDINE KINASE"/>
    <property type="match status" value="1"/>
</dbReference>
<dbReference type="FunFam" id="3.40.1190.20:FF:000003">
    <property type="entry name" value="Phosphomethylpyrimidine kinase ThiD"/>
    <property type="match status" value="1"/>
</dbReference>
<evidence type="ECO:0000256" key="13">
    <source>
        <dbReference type="ARBA" id="ARBA00037917"/>
    </source>
</evidence>
<dbReference type="GO" id="GO:0008902">
    <property type="term" value="F:hydroxymethylpyrimidine kinase activity"/>
    <property type="evidence" value="ECO:0007669"/>
    <property type="project" value="UniProtKB-EC"/>
</dbReference>
<dbReference type="Pfam" id="PF08543">
    <property type="entry name" value="Phos_pyr_kin"/>
    <property type="match status" value="1"/>
</dbReference>
<comment type="pathway">
    <text evidence="13">Cofactor biosynthesis; thiamine diphosphate biosynthesis; 4-amino-2-methyl-5-diphosphomethylpyrimidine from 5-amino-1-(5-phospho-D-ribosyl)imidazole: step 2/3.</text>
</comment>
<dbReference type="EMBL" id="WJQT01000001">
    <property type="protein sequence ID" value="MRJ46313.1"/>
    <property type="molecule type" value="Genomic_DNA"/>
</dbReference>
<keyword evidence="12" id="KW-0784">Thiamine biosynthesis</keyword>
<evidence type="ECO:0000256" key="15">
    <source>
        <dbReference type="ARBA" id="ARBA00043176"/>
    </source>
</evidence>
<dbReference type="InterPro" id="IPR029056">
    <property type="entry name" value="Ribokinase-like"/>
</dbReference>
<keyword evidence="10 18" id="KW-0418">Kinase</keyword>
<dbReference type="Proteomes" id="UP000469870">
    <property type="component" value="Unassembled WGS sequence"/>
</dbReference>
<reference evidence="17 20" key="2">
    <citation type="submission" date="2019-11" db="EMBL/GenBank/DDBJ databases">
        <title>Characterisation of Fundicoccus ignavus gen. nov. sp. nov., a novel genus of the family Aerococcaceae isolated from bulk tank milk.</title>
        <authorList>
            <person name="Siebert A."/>
            <person name="Huptas C."/>
            <person name="Wenning M."/>
            <person name="Scherer S."/>
            <person name="Doll E.V."/>
        </authorList>
    </citation>
    <scope>NUCLEOTIDE SEQUENCE [LARGE SCALE GENOMIC DNA]</scope>
    <source>
        <strain evidence="17 20">DSM 109653</strain>
    </source>
</reference>
<evidence type="ECO:0000256" key="1">
    <source>
        <dbReference type="ARBA" id="ARBA00000151"/>
    </source>
</evidence>
<evidence type="ECO:0000256" key="6">
    <source>
        <dbReference type="ARBA" id="ARBA00012963"/>
    </source>
</evidence>
<evidence type="ECO:0000256" key="5">
    <source>
        <dbReference type="ARBA" id="ARBA00012135"/>
    </source>
</evidence>
<dbReference type="InterPro" id="IPR004399">
    <property type="entry name" value="HMP/HMP-P_kinase_dom"/>
</dbReference>
<comment type="similarity">
    <text evidence="4">Belongs to the ThiD family.</text>
</comment>
<evidence type="ECO:0000256" key="11">
    <source>
        <dbReference type="ARBA" id="ARBA00022840"/>
    </source>
</evidence>
<dbReference type="GO" id="GO:0008972">
    <property type="term" value="F:phosphomethylpyrimidine kinase activity"/>
    <property type="evidence" value="ECO:0007669"/>
    <property type="project" value="UniProtKB-EC"/>
</dbReference>
<gene>
    <name evidence="18" type="primary">thiD</name>
    <name evidence="18" type="ORF">GF867_01835</name>
    <name evidence="17" type="ORF">GIY11_12160</name>
</gene>
<proteinExistence type="inferred from homology"/>
<comment type="catalytic activity">
    <reaction evidence="1">
        <text>4-amino-5-hydroxymethyl-2-methylpyrimidine + ATP = 4-amino-2-methyl-5-(phosphooxymethyl)pyrimidine + ADP + H(+)</text>
        <dbReference type="Rhea" id="RHEA:23096"/>
        <dbReference type="ChEBI" id="CHEBI:15378"/>
        <dbReference type="ChEBI" id="CHEBI:16892"/>
        <dbReference type="ChEBI" id="CHEBI:30616"/>
        <dbReference type="ChEBI" id="CHEBI:58354"/>
        <dbReference type="ChEBI" id="CHEBI:456216"/>
        <dbReference type="EC" id="2.7.1.49"/>
    </reaction>
</comment>